<proteinExistence type="predicted"/>
<evidence type="ECO:0000313" key="3">
    <source>
        <dbReference type="Proteomes" id="UP000025227"/>
    </source>
</evidence>
<dbReference type="OrthoDB" id="5869757at2759"/>
<evidence type="ECO:0000259" key="2">
    <source>
        <dbReference type="PROSITE" id="PS50013"/>
    </source>
</evidence>
<feature type="domain" description="Chromo" evidence="2">
    <location>
        <begin position="99"/>
        <end position="145"/>
    </location>
</feature>
<dbReference type="InterPro" id="IPR000953">
    <property type="entry name" value="Chromo/chromo_shadow_dom"/>
</dbReference>
<name>A0A7I4YDX2_HAECO</name>
<dbReference type="InterPro" id="IPR016197">
    <property type="entry name" value="Chromo-like_dom_sf"/>
</dbReference>
<feature type="compositionally biased region" description="Basic residues" evidence="1">
    <location>
        <begin position="47"/>
        <end position="56"/>
    </location>
</feature>
<dbReference type="SMART" id="SM00298">
    <property type="entry name" value="CHROMO"/>
    <property type="match status" value="1"/>
</dbReference>
<evidence type="ECO:0000256" key="1">
    <source>
        <dbReference type="SAM" id="MobiDB-lite"/>
    </source>
</evidence>
<dbReference type="PROSITE" id="PS50013">
    <property type="entry name" value="CHROMO_2"/>
    <property type="match status" value="1"/>
</dbReference>
<dbReference type="AlphaFoldDB" id="A0A7I4YDX2"/>
<keyword evidence="3" id="KW-1185">Reference proteome</keyword>
<evidence type="ECO:0000313" key="4">
    <source>
        <dbReference type="WBParaSite" id="HCON_00083150-00001"/>
    </source>
</evidence>
<feature type="region of interest" description="Disordered" evidence="1">
    <location>
        <begin position="19"/>
        <end position="77"/>
    </location>
</feature>
<dbReference type="WBParaSite" id="HCON_00083150-00001">
    <property type="protein sequence ID" value="HCON_00083150-00001"/>
    <property type="gene ID" value="HCON_00083150"/>
</dbReference>
<dbReference type="Gene3D" id="2.40.50.40">
    <property type="match status" value="1"/>
</dbReference>
<dbReference type="Proteomes" id="UP000025227">
    <property type="component" value="Unplaced"/>
</dbReference>
<feature type="compositionally biased region" description="Basic and acidic residues" evidence="1">
    <location>
        <begin position="57"/>
        <end position="66"/>
    </location>
</feature>
<protein>
    <submittedName>
        <fullName evidence="4">Chromo domain-containing protein</fullName>
    </submittedName>
</protein>
<reference evidence="4" key="1">
    <citation type="submission" date="2020-12" db="UniProtKB">
        <authorList>
            <consortium name="WormBaseParasite"/>
        </authorList>
    </citation>
    <scope>IDENTIFICATION</scope>
    <source>
        <strain evidence="4">MHco3</strain>
    </source>
</reference>
<accession>A0A7I4YDX2</accession>
<dbReference type="CDD" id="cd18961">
    <property type="entry name" value="CD_CEC-4_like"/>
    <property type="match status" value="1"/>
</dbReference>
<dbReference type="OMA" id="IIYRISW"/>
<sequence length="160" mass="18608">MQQQVPKWISSSESFTCCLTRPEHVDRPSSKMPGRKCEVLTTSTNPKSKKSNKRANRTAERGDNVRSPRPQRASALRASEKIRELMSTEKKPRRQYEEYEVEDILSHTIKNGKIIYRISWVGYPGYISEMTEEDLVNCGELLKEYKLKMNKPREKLVKMA</sequence>
<organism evidence="3 4">
    <name type="scientific">Haemonchus contortus</name>
    <name type="common">Barber pole worm</name>
    <dbReference type="NCBI Taxonomy" id="6289"/>
    <lineage>
        <taxon>Eukaryota</taxon>
        <taxon>Metazoa</taxon>
        <taxon>Ecdysozoa</taxon>
        <taxon>Nematoda</taxon>
        <taxon>Chromadorea</taxon>
        <taxon>Rhabditida</taxon>
        <taxon>Rhabditina</taxon>
        <taxon>Rhabditomorpha</taxon>
        <taxon>Strongyloidea</taxon>
        <taxon>Trichostrongylidae</taxon>
        <taxon>Haemonchus</taxon>
    </lineage>
</organism>
<dbReference type="SUPFAM" id="SSF54160">
    <property type="entry name" value="Chromo domain-like"/>
    <property type="match status" value="1"/>
</dbReference>